<evidence type="ECO:0000313" key="10">
    <source>
        <dbReference type="EMBL" id="AIX40066.1"/>
    </source>
</evidence>
<dbReference type="EMBL" id="KJ019163">
    <property type="protein sequence ID" value="AIX46610.1"/>
    <property type="molecule type" value="Genomic_DNA"/>
</dbReference>
<dbReference type="Proteomes" id="UP000185404">
    <property type="component" value="Segment"/>
</dbReference>
<dbReference type="EMBL" id="KJ019033">
    <property type="protein sequence ID" value="AIX15816.1"/>
    <property type="molecule type" value="Genomic_DNA"/>
</dbReference>
<evidence type="ECO:0000313" key="5">
    <source>
        <dbReference type="EMBL" id="AIX23805.1"/>
    </source>
</evidence>
<dbReference type="Proteomes" id="UP000185393">
    <property type="component" value="Segment"/>
</dbReference>
<evidence type="ECO:0000313" key="3">
    <source>
        <dbReference type="EMBL" id="AIX20801.1"/>
    </source>
</evidence>
<dbReference type="EMBL" id="KJ019157">
    <property type="protein sequence ID" value="AIX45255.1"/>
    <property type="molecule type" value="Genomic_DNA"/>
</dbReference>
<evidence type="ECO:0000313" key="4">
    <source>
        <dbReference type="EMBL" id="AIX23597.1"/>
    </source>
</evidence>
<dbReference type="EMBL" id="KJ019088">
    <property type="protein sequence ID" value="AIX28256.1"/>
    <property type="molecule type" value="Genomic_DNA"/>
</dbReference>
<dbReference type="EMBL" id="KJ019068">
    <property type="protein sequence ID" value="AIX23805.1"/>
    <property type="molecule type" value="Genomic_DNA"/>
</dbReference>
<organism evidence="7 16">
    <name type="scientific">Synechococcus phage ACG-2014a</name>
    <dbReference type="NCBI Taxonomy" id="1493507"/>
    <lineage>
        <taxon>Viruses</taxon>
        <taxon>Duplodnaviria</taxon>
        <taxon>Heunggongvirae</taxon>
        <taxon>Uroviricota</taxon>
        <taxon>Caudoviricetes</taxon>
        <taxon>Pantevenvirales</taxon>
        <taxon>Kyanoviridae</taxon>
        <taxon>Acionnavirus</taxon>
        <taxon>Acionnavirus monteraybay</taxon>
    </lineage>
</organism>
<evidence type="ECO:0000313" key="8">
    <source>
        <dbReference type="EMBL" id="AIX28256.1"/>
    </source>
</evidence>
<evidence type="ECO:0000313" key="1">
    <source>
        <dbReference type="EMBL" id="AIX15816.1"/>
    </source>
</evidence>
<dbReference type="EMBL" id="KJ019137">
    <property type="protein sequence ID" value="AIX40066.1"/>
    <property type="molecule type" value="Genomic_DNA"/>
</dbReference>
<evidence type="ECO:0000313" key="12">
    <source>
        <dbReference type="EMBL" id="AIX45462.1"/>
    </source>
</evidence>
<evidence type="ECO:0000313" key="2">
    <source>
        <dbReference type="EMBL" id="AIX17134.1"/>
    </source>
</evidence>
<evidence type="ECO:0000313" key="14">
    <source>
        <dbReference type="Proteomes" id="UP000185387"/>
    </source>
</evidence>
<dbReference type="EMBL" id="KJ019158">
    <property type="protein sequence ID" value="AIX45462.1"/>
    <property type="molecule type" value="Genomic_DNA"/>
</dbReference>
<accession>A0A0E3HEX3</accession>
<dbReference type="Proteomes" id="UP000185401">
    <property type="component" value="Segment"/>
</dbReference>
<protein>
    <submittedName>
        <fullName evidence="7">Uncharacterized protein</fullName>
    </submittedName>
</protein>
<evidence type="ECO:0000313" key="6">
    <source>
        <dbReference type="EMBL" id="AIX26633.1"/>
    </source>
</evidence>
<dbReference type="EMBL" id="KJ019039">
    <property type="protein sequence ID" value="AIX17134.1"/>
    <property type="molecule type" value="Genomic_DNA"/>
</dbReference>
<proteinExistence type="predicted"/>
<dbReference type="Proteomes" id="UP000185399">
    <property type="component" value="Segment"/>
</dbReference>
<dbReference type="EMBL" id="KJ019081">
    <property type="protein sequence ID" value="AIX26633.1"/>
    <property type="molecule type" value="Genomic_DNA"/>
</dbReference>
<dbReference type="Proteomes" id="UP000185392">
    <property type="component" value="Segment"/>
</dbReference>
<dbReference type="EMBL" id="KJ019067">
    <property type="protein sequence ID" value="AIX23597.1"/>
    <property type="molecule type" value="Genomic_DNA"/>
</dbReference>
<evidence type="ECO:0000313" key="13">
    <source>
        <dbReference type="EMBL" id="AIX46610.1"/>
    </source>
</evidence>
<evidence type="ECO:0000313" key="7">
    <source>
        <dbReference type="EMBL" id="AIX27272.1"/>
    </source>
</evidence>
<dbReference type="Proteomes" id="UP000185391">
    <property type="component" value="Segment"/>
</dbReference>
<dbReference type="EMBL" id="KJ019114">
    <property type="protein sequence ID" value="AIX35036.1"/>
    <property type="molecule type" value="Genomic_DNA"/>
</dbReference>
<gene>
    <name evidence="10" type="ORF">Syn7803C104_122</name>
    <name evidence="11" type="ORF">Syn7803C31_123</name>
    <name evidence="12" type="ORF">Syn7803C33_119</name>
    <name evidence="13" type="ORF">Syn7803C38_118</name>
    <name evidence="1" type="ORF">Syn7803C53_119</name>
    <name evidence="2" type="ORF">Syn7803C60_118</name>
    <name evidence="3" type="ORF">Syn7803C86_121</name>
    <name evidence="4" type="ORF">Syn7803US101_118</name>
    <name evidence="5" type="ORF">Syn7803US102_120</name>
    <name evidence="6" type="ORF">Syn7803US117_118</name>
    <name evidence="7" type="ORF">Syn7803US123_121</name>
    <name evidence="8" type="ORF">Syn7803US1_120</name>
    <name evidence="9" type="ORF">Syn7803US60_118</name>
</gene>
<evidence type="ECO:0000313" key="15">
    <source>
        <dbReference type="Proteomes" id="UP000185391"/>
    </source>
</evidence>
<dbReference type="Proteomes" id="UP000185387">
    <property type="component" value="Segment"/>
</dbReference>
<name>A0A0E3HEX3_9CAUD</name>
<dbReference type="Proteomes" id="UP000185402">
    <property type="component" value="Segment"/>
</dbReference>
<dbReference type="EMBL" id="KJ019055">
    <property type="protein sequence ID" value="AIX20801.1"/>
    <property type="molecule type" value="Genomic_DNA"/>
</dbReference>
<dbReference type="Proteomes" id="UP000185407">
    <property type="component" value="Segment"/>
</dbReference>
<evidence type="ECO:0000313" key="9">
    <source>
        <dbReference type="EMBL" id="AIX35036.1"/>
    </source>
</evidence>
<dbReference type="Proteomes" id="UP000185394">
    <property type="component" value="Segment"/>
</dbReference>
<dbReference type="EMBL" id="KJ019084">
    <property type="protein sequence ID" value="AIX27272.1"/>
    <property type="molecule type" value="Genomic_DNA"/>
</dbReference>
<dbReference type="Proteomes" id="UP000185405">
    <property type="component" value="Segment"/>
</dbReference>
<dbReference type="Proteomes" id="UP000185406">
    <property type="component" value="Segment"/>
</dbReference>
<evidence type="ECO:0000313" key="11">
    <source>
        <dbReference type="EMBL" id="AIX45255.1"/>
    </source>
</evidence>
<sequence>MMQDHSLKESLKARSTPEPLQCYYTEETLICQVVTS</sequence>
<evidence type="ECO:0000313" key="16">
    <source>
        <dbReference type="Proteomes" id="UP000185405"/>
    </source>
</evidence>
<reference evidence="14 15" key="1">
    <citation type="submission" date="2013-12" db="EMBL/GenBank/DDBJ databases">
        <title>Ecological redundancy of diverse viral populations within a natural community.</title>
        <authorList>
            <person name="Gregory A.C."/>
            <person name="LaButti K."/>
            <person name="Copeland A."/>
            <person name="Woyke T."/>
            <person name="Sullivan M.B."/>
        </authorList>
    </citation>
    <scope>NUCLEOTIDE SEQUENCE [LARGE SCALE GENOMIC DNA]</scope>
    <source>
        <strain evidence="10">Syn7803C104</strain>
        <strain evidence="11">Syn7803C31</strain>
        <strain evidence="12">Syn7803C33</strain>
        <strain evidence="13">Syn7803C38</strain>
        <strain evidence="1">Syn7803C53</strain>
        <strain evidence="2">Syn7803C60</strain>
        <strain evidence="3">Syn7803C86</strain>
        <strain evidence="8">Syn7803US1</strain>
        <strain evidence="4">Syn7803US101</strain>
        <strain evidence="5">Syn7803US102</strain>
        <strain evidence="6">Syn7803US117</strain>
        <strain evidence="7">Syn7803US123</strain>
        <strain evidence="9">Syn7803US60</strain>
    </source>
</reference>
<dbReference type="Proteomes" id="UP000185397">
    <property type="component" value="Segment"/>
</dbReference>